<evidence type="ECO:0000313" key="1">
    <source>
        <dbReference type="EMBL" id="MCE5165908.1"/>
    </source>
</evidence>
<accession>A0ABS8Y5K7</accession>
<sequence>MLLHSCGGTHRSSPTEAKHDYCWPTMMGSTKIWMRRKKREIEEDDDDGSICLVGGFGRSSGEGDVATMRVKGVR</sequence>
<reference evidence="1 2" key="1">
    <citation type="journal article" date="2021" name="BMC Genomics">
        <title>Datura genome reveals duplications of psychoactive alkaloid biosynthetic genes and high mutation rate following tissue culture.</title>
        <authorList>
            <person name="Rajewski A."/>
            <person name="Carter-House D."/>
            <person name="Stajich J."/>
            <person name="Litt A."/>
        </authorList>
    </citation>
    <scope>NUCLEOTIDE SEQUENCE [LARGE SCALE GENOMIC DNA]</scope>
    <source>
        <strain evidence="1">AR-01</strain>
    </source>
</reference>
<organism evidence="1 2">
    <name type="scientific">Datura stramonium</name>
    <name type="common">Jimsonweed</name>
    <name type="synonym">Common thornapple</name>
    <dbReference type="NCBI Taxonomy" id="4076"/>
    <lineage>
        <taxon>Eukaryota</taxon>
        <taxon>Viridiplantae</taxon>
        <taxon>Streptophyta</taxon>
        <taxon>Embryophyta</taxon>
        <taxon>Tracheophyta</taxon>
        <taxon>Spermatophyta</taxon>
        <taxon>Magnoliopsida</taxon>
        <taxon>eudicotyledons</taxon>
        <taxon>Gunneridae</taxon>
        <taxon>Pentapetalae</taxon>
        <taxon>asterids</taxon>
        <taxon>lamiids</taxon>
        <taxon>Solanales</taxon>
        <taxon>Solanaceae</taxon>
        <taxon>Solanoideae</taxon>
        <taxon>Datureae</taxon>
        <taxon>Datura</taxon>
    </lineage>
</organism>
<dbReference type="EMBL" id="JACEIK010017773">
    <property type="protein sequence ID" value="MCE5165908.1"/>
    <property type="molecule type" value="Genomic_DNA"/>
</dbReference>
<protein>
    <submittedName>
        <fullName evidence="1">Uncharacterized protein</fullName>
    </submittedName>
</protein>
<comment type="caution">
    <text evidence="1">The sequence shown here is derived from an EMBL/GenBank/DDBJ whole genome shotgun (WGS) entry which is preliminary data.</text>
</comment>
<gene>
    <name evidence="1" type="ORF">HAX54_013049</name>
</gene>
<evidence type="ECO:0000313" key="2">
    <source>
        <dbReference type="Proteomes" id="UP000823775"/>
    </source>
</evidence>
<dbReference type="Proteomes" id="UP000823775">
    <property type="component" value="Unassembled WGS sequence"/>
</dbReference>
<keyword evidence="2" id="KW-1185">Reference proteome</keyword>
<name>A0ABS8Y5K7_DATST</name>
<proteinExistence type="predicted"/>